<comment type="similarity">
    <text evidence="1">Belongs to the CWC15 family.</text>
</comment>
<dbReference type="Proteomes" id="UP000054937">
    <property type="component" value="Unassembled WGS sequence"/>
</dbReference>
<organism evidence="6 7">
    <name type="scientific">Pseudocohnilembus persalinus</name>
    <name type="common">Ciliate</name>
    <dbReference type="NCBI Taxonomy" id="266149"/>
    <lineage>
        <taxon>Eukaryota</taxon>
        <taxon>Sar</taxon>
        <taxon>Alveolata</taxon>
        <taxon>Ciliophora</taxon>
        <taxon>Intramacronucleata</taxon>
        <taxon>Oligohymenophorea</taxon>
        <taxon>Scuticociliatia</taxon>
        <taxon>Philasterida</taxon>
        <taxon>Pseudocohnilembidae</taxon>
        <taxon>Pseudocohnilembus</taxon>
    </lineage>
</organism>
<keyword evidence="2" id="KW-0507">mRNA processing</keyword>
<dbReference type="GO" id="GO:0045292">
    <property type="term" value="P:mRNA cis splicing, via spliceosome"/>
    <property type="evidence" value="ECO:0007669"/>
    <property type="project" value="TreeGrafter"/>
</dbReference>
<dbReference type="AlphaFoldDB" id="A0A0V0QIV9"/>
<dbReference type="PANTHER" id="PTHR12718">
    <property type="entry name" value="CELL CYCLE CONTROL PROTEIN CWF15"/>
    <property type="match status" value="1"/>
</dbReference>
<dbReference type="GO" id="GO:0045259">
    <property type="term" value="C:proton-transporting ATP synthase complex"/>
    <property type="evidence" value="ECO:0007669"/>
    <property type="project" value="InterPro"/>
</dbReference>
<feature type="region of interest" description="Disordered" evidence="5">
    <location>
        <begin position="1"/>
        <end position="20"/>
    </location>
</feature>
<dbReference type="InParanoid" id="A0A0V0QIV9"/>
<evidence type="ECO:0000256" key="5">
    <source>
        <dbReference type="SAM" id="MobiDB-lite"/>
    </source>
</evidence>
<dbReference type="GO" id="GO:0015986">
    <property type="term" value="P:proton motive force-driven ATP synthesis"/>
    <property type="evidence" value="ECO:0007669"/>
    <property type="project" value="InterPro"/>
</dbReference>
<feature type="compositionally biased region" description="Basic and acidic residues" evidence="5">
    <location>
        <begin position="113"/>
        <end position="124"/>
    </location>
</feature>
<protein>
    <submittedName>
        <fullName evidence="6">Uncharacterized protein</fullName>
    </submittedName>
</protein>
<dbReference type="InterPro" id="IPR006973">
    <property type="entry name" value="Cwf_Cwc_15"/>
</dbReference>
<dbReference type="GO" id="GO:0003723">
    <property type="term" value="F:RNA binding"/>
    <property type="evidence" value="ECO:0007669"/>
    <property type="project" value="TreeGrafter"/>
</dbReference>
<feature type="region of interest" description="Disordered" evidence="5">
    <location>
        <begin position="70"/>
        <end position="177"/>
    </location>
</feature>
<dbReference type="OrthoDB" id="282788at2759"/>
<keyword evidence="7" id="KW-1185">Reference proteome</keyword>
<evidence type="ECO:0000256" key="3">
    <source>
        <dbReference type="ARBA" id="ARBA00023187"/>
    </source>
</evidence>
<keyword evidence="3" id="KW-0508">mRNA splicing</keyword>
<dbReference type="PANTHER" id="PTHR12718:SF2">
    <property type="entry name" value="SPLICEOSOME-ASSOCIATED PROTEIN CWC15 HOMOLOG"/>
    <property type="match status" value="1"/>
</dbReference>
<dbReference type="InterPro" id="IPR036228">
    <property type="entry name" value="ATP_synth_F0_dsu_sf_mt"/>
</dbReference>
<dbReference type="Gene3D" id="6.10.280.70">
    <property type="match status" value="1"/>
</dbReference>
<feature type="compositionally biased region" description="Acidic residues" evidence="5">
    <location>
        <begin position="165"/>
        <end position="177"/>
    </location>
</feature>
<evidence type="ECO:0000313" key="7">
    <source>
        <dbReference type="Proteomes" id="UP000054937"/>
    </source>
</evidence>
<dbReference type="SUPFAM" id="SSF161065">
    <property type="entry name" value="ATP synthase D chain-like"/>
    <property type="match status" value="1"/>
</dbReference>
<evidence type="ECO:0000313" key="6">
    <source>
        <dbReference type="EMBL" id="KRX02241.1"/>
    </source>
</evidence>
<comment type="caution">
    <text evidence="6">The sequence shown here is derived from an EMBL/GenBank/DDBJ whole genome shotgun (WGS) entry which is preliminary data.</text>
</comment>
<feature type="compositionally biased region" description="Basic and acidic residues" evidence="5">
    <location>
        <begin position="75"/>
        <end position="88"/>
    </location>
</feature>
<accession>A0A0V0QIV9</accession>
<evidence type="ECO:0000256" key="4">
    <source>
        <dbReference type="SAM" id="Coils"/>
    </source>
</evidence>
<dbReference type="GO" id="GO:0071013">
    <property type="term" value="C:catalytic step 2 spliceosome"/>
    <property type="evidence" value="ECO:0007669"/>
    <property type="project" value="TreeGrafter"/>
</dbReference>
<sequence length="443" mass="50781">MSTAHKPQLRPTIVGSSQAGQVVQQNRIFASRDLPGHLTLKERREGQGTQSEFKYKDFKKELLEKEKKLKLKGKQQTEEQMEKIKELEYSDDDDVVDKVTKKIKKNTEEEDNQEHKEKTGEPVKKVIQQHQNLFPQDADDADFMNSSSSDDEKDNKKQNKSSSESDSDDSDDSEDEDDLLMQEFEKIKQQKEEEEKKKNAEKFNNMEENQQKQLLSGNPLLADGSYSLKKTAGGAVYAPGASEELIRKWTTTLNNKATSPEGKAACAQLSSLVNYFNRDIEKNIKEIDWNHWKNVIQTPGLVEKVQANFESLTSEQYDAQSVAKQVLSAPSKELEQLDNELIFHGALWLNAYADYTMFLWELEEYGDPNDYLMHENYDFFQGLEAELEELTETHNYLAGSKDDLNLRGYLSAQFGWGKKVVTFYRHPADDFKAGKATKNILGR</sequence>
<feature type="coiled-coil region" evidence="4">
    <location>
        <begin position="177"/>
        <end position="210"/>
    </location>
</feature>
<reference evidence="6 7" key="1">
    <citation type="journal article" date="2015" name="Sci. Rep.">
        <title>Genome of the facultative scuticociliatosis pathogen Pseudocohnilembus persalinus provides insight into its virulence through horizontal gene transfer.</title>
        <authorList>
            <person name="Xiong J."/>
            <person name="Wang G."/>
            <person name="Cheng J."/>
            <person name="Tian M."/>
            <person name="Pan X."/>
            <person name="Warren A."/>
            <person name="Jiang C."/>
            <person name="Yuan D."/>
            <person name="Miao W."/>
        </authorList>
    </citation>
    <scope>NUCLEOTIDE SEQUENCE [LARGE SCALE GENOMIC DNA]</scope>
    <source>
        <strain evidence="6">36N120E</strain>
    </source>
</reference>
<proteinExistence type="inferred from homology"/>
<evidence type="ECO:0000256" key="1">
    <source>
        <dbReference type="ARBA" id="ARBA00006644"/>
    </source>
</evidence>
<keyword evidence="4" id="KW-0175">Coiled coil</keyword>
<dbReference type="Pfam" id="PF04889">
    <property type="entry name" value="Cwf_Cwc_15"/>
    <property type="match status" value="1"/>
</dbReference>
<dbReference type="EMBL" id="LDAU01000156">
    <property type="protein sequence ID" value="KRX02241.1"/>
    <property type="molecule type" value="Genomic_DNA"/>
</dbReference>
<dbReference type="GO" id="GO:0015078">
    <property type="term" value="F:proton transmembrane transporter activity"/>
    <property type="evidence" value="ECO:0007669"/>
    <property type="project" value="InterPro"/>
</dbReference>
<evidence type="ECO:0000256" key="2">
    <source>
        <dbReference type="ARBA" id="ARBA00022664"/>
    </source>
</evidence>
<name>A0A0V0QIV9_PSEPJ</name>
<gene>
    <name evidence="6" type="ORF">PPERSA_04863</name>
</gene>